<accession>A0A139WAD0</accession>
<sequence>MFNFLRHSLHKLPRIGKIRGNLSTNASKNRIFEFLF</sequence>
<proteinExistence type="predicted"/>
<gene>
    <name evidence="1" type="primary">AUGUSTUS-3.0.2_31395</name>
    <name evidence="1" type="ORF">TcasGA2_TC031395</name>
</gene>
<protein>
    <submittedName>
        <fullName evidence="1">Uncharacterized protein</fullName>
    </submittedName>
</protein>
<name>A0A139WAD0_TRICA</name>
<organism evidence="1 2">
    <name type="scientific">Tribolium castaneum</name>
    <name type="common">Red flour beetle</name>
    <dbReference type="NCBI Taxonomy" id="7070"/>
    <lineage>
        <taxon>Eukaryota</taxon>
        <taxon>Metazoa</taxon>
        <taxon>Ecdysozoa</taxon>
        <taxon>Arthropoda</taxon>
        <taxon>Hexapoda</taxon>
        <taxon>Insecta</taxon>
        <taxon>Pterygota</taxon>
        <taxon>Neoptera</taxon>
        <taxon>Endopterygota</taxon>
        <taxon>Coleoptera</taxon>
        <taxon>Polyphaga</taxon>
        <taxon>Cucujiformia</taxon>
        <taxon>Tenebrionidae</taxon>
        <taxon>Tenebrionidae incertae sedis</taxon>
        <taxon>Tribolium</taxon>
    </lineage>
</organism>
<evidence type="ECO:0000313" key="2">
    <source>
        <dbReference type="Proteomes" id="UP000007266"/>
    </source>
</evidence>
<dbReference type="InParanoid" id="A0A139WAD0"/>
<dbReference type="AlphaFoldDB" id="A0A139WAD0"/>
<evidence type="ECO:0000313" key="1">
    <source>
        <dbReference type="EMBL" id="KYB24860.1"/>
    </source>
</evidence>
<reference evidence="1 2" key="2">
    <citation type="journal article" date="2010" name="Nucleic Acids Res.">
        <title>BeetleBase in 2010: revisions to provide comprehensive genomic information for Tribolium castaneum.</title>
        <authorList>
            <person name="Kim H.S."/>
            <person name="Murphy T."/>
            <person name="Xia J."/>
            <person name="Caragea D."/>
            <person name="Park Y."/>
            <person name="Beeman R.W."/>
            <person name="Lorenzen M.D."/>
            <person name="Butcher S."/>
            <person name="Manak J.R."/>
            <person name="Brown S.J."/>
        </authorList>
    </citation>
    <scope>NUCLEOTIDE SEQUENCE [LARGE SCALE GENOMIC DNA]</scope>
    <source>
        <strain evidence="1 2">Georgia GA2</strain>
    </source>
</reference>
<reference evidence="1 2" key="1">
    <citation type="journal article" date="2008" name="Nature">
        <title>The genome of the model beetle and pest Tribolium castaneum.</title>
        <authorList>
            <consortium name="Tribolium Genome Sequencing Consortium"/>
            <person name="Richards S."/>
            <person name="Gibbs R.A."/>
            <person name="Weinstock G.M."/>
            <person name="Brown S.J."/>
            <person name="Denell R."/>
            <person name="Beeman R.W."/>
            <person name="Gibbs R."/>
            <person name="Beeman R.W."/>
            <person name="Brown S.J."/>
            <person name="Bucher G."/>
            <person name="Friedrich M."/>
            <person name="Grimmelikhuijzen C.J."/>
            <person name="Klingler M."/>
            <person name="Lorenzen M."/>
            <person name="Richards S."/>
            <person name="Roth S."/>
            <person name="Schroder R."/>
            <person name="Tautz D."/>
            <person name="Zdobnov E.M."/>
            <person name="Muzny D."/>
            <person name="Gibbs R.A."/>
            <person name="Weinstock G.M."/>
            <person name="Attaway T."/>
            <person name="Bell S."/>
            <person name="Buhay C.J."/>
            <person name="Chandrabose M.N."/>
            <person name="Chavez D."/>
            <person name="Clerk-Blankenburg K.P."/>
            <person name="Cree A."/>
            <person name="Dao M."/>
            <person name="Davis C."/>
            <person name="Chacko J."/>
            <person name="Dinh H."/>
            <person name="Dugan-Rocha S."/>
            <person name="Fowler G."/>
            <person name="Garner T.T."/>
            <person name="Garnes J."/>
            <person name="Gnirke A."/>
            <person name="Hawes A."/>
            <person name="Hernandez J."/>
            <person name="Hines S."/>
            <person name="Holder M."/>
            <person name="Hume J."/>
            <person name="Jhangiani S.N."/>
            <person name="Joshi V."/>
            <person name="Khan Z.M."/>
            <person name="Jackson L."/>
            <person name="Kovar C."/>
            <person name="Kowis A."/>
            <person name="Lee S."/>
            <person name="Lewis L.R."/>
            <person name="Margolis J."/>
            <person name="Morgan M."/>
            <person name="Nazareth L.V."/>
            <person name="Nguyen N."/>
            <person name="Okwuonu G."/>
            <person name="Parker D."/>
            <person name="Richards S."/>
            <person name="Ruiz S.J."/>
            <person name="Santibanez J."/>
            <person name="Savard J."/>
            <person name="Scherer S.E."/>
            <person name="Schneider B."/>
            <person name="Sodergren E."/>
            <person name="Tautz D."/>
            <person name="Vattahil S."/>
            <person name="Villasana D."/>
            <person name="White C.S."/>
            <person name="Wright R."/>
            <person name="Park Y."/>
            <person name="Beeman R.W."/>
            <person name="Lord J."/>
            <person name="Oppert B."/>
            <person name="Lorenzen M."/>
            <person name="Brown S."/>
            <person name="Wang L."/>
            <person name="Savard J."/>
            <person name="Tautz D."/>
            <person name="Richards S."/>
            <person name="Weinstock G."/>
            <person name="Gibbs R.A."/>
            <person name="Liu Y."/>
            <person name="Worley K."/>
            <person name="Weinstock G."/>
            <person name="Elsik C.G."/>
            <person name="Reese J.T."/>
            <person name="Elhaik E."/>
            <person name="Landan G."/>
            <person name="Graur D."/>
            <person name="Arensburger P."/>
            <person name="Atkinson P."/>
            <person name="Beeman R.W."/>
            <person name="Beidler J."/>
            <person name="Brown S.J."/>
            <person name="Demuth J.P."/>
            <person name="Drury D.W."/>
            <person name="Du Y.Z."/>
            <person name="Fujiwara H."/>
            <person name="Lorenzen M."/>
            <person name="Maselli V."/>
            <person name="Osanai M."/>
            <person name="Park Y."/>
            <person name="Robertson H.M."/>
            <person name="Tu Z."/>
            <person name="Wang J.J."/>
            <person name="Wang S."/>
            <person name="Richards S."/>
            <person name="Song H."/>
            <person name="Zhang L."/>
            <person name="Sodergren E."/>
            <person name="Werner D."/>
            <person name="Stanke M."/>
            <person name="Morgenstern B."/>
            <person name="Solovyev V."/>
            <person name="Kosarev P."/>
            <person name="Brown G."/>
            <person name="Chen H.C."/>
            <person name="Ermolaeva O."/>
            <person name="Hlavina W."/>
            <person name="Kapustin Y."/>
            <person name="Kiryutin B."/>
            <person name="Kitts P."/>
            <person name="Maglott D."/>
            <person name="Pruitt K."/>
            <person name="Sapojnikov V."/>
            <person name="Souvorov A."/>
            <person name="Mackey A.J."/>
            <person name="Waterhouse R.M."/>
            <person name="Wyder S."/>
            <person name="Zdobnov E.M."/>
            <person name="Zdobnov E.M."/>
            <person name="Wyder S."/>
            <person name="Kriventseva E.V."/>
            <person name="Kadowaki T."/>
            <person name="Bork P."/>
            <person name="Aranda M."/>
            <person name="Bao R."/>
            <person name="Beermann A."/>
            <person name="Berns N."/>
            <person name="Bolognesi R."/>
            <person name="Bonneton F."/>
            <person name="Bopp D."/>
            <person name="Brown S.J."/>
            <person name="Bucher G."/>
            <person name="Butts T."/>
            <person name="Chaumot A."/>
            <person name="Denell R.E."/>
            <person name="Ferrier D.E."/>
            <person name="Friedrich M."/>
            <person name="Gordon C.M."/>
            <person name="Jindra M."/>
            <person name="Klingler M."/>
            <person name="Lan Q."/>
            <person name="Lattorff H.M."/>
            <person name="Laudet V."/>
            <person name="von Levetsow C."/>
            <person name="Liu Z."/>
            <person name="Lutz R."/>
            <person name="Lynch J.A."/>
            <person name="da Fonseca R.N."/>
            <person name="Posnien N."/>
            <person name="Reuter R."/>
            <person name="Roth S."/>
            <person name="Savard J."/>
            <person name="Schinko J.B."/>
            <person name="Schmitt C."/>
            <person name="Schoppmeier M."/>
            <person name="Schroder R."/>
            <person name="Shippy T.D."/>
            <person name="Simonnet F."/>
            <person name="Marques-Souza H."/>
            <person name="Tautz D."/>
            <person name="Tomoyasu Y."/>
            <person name="Trauner J."/>
            <person name="Van der Zee M."/>
            <person name="Vervoort M."/>
            <person name="Wittkopp N."/>
            <person name="Wimmer E.A."/>
            <person name="Yang X."/>
            <person name="Jones A.K."/>
            <person name="Sattelle D.B."/>
            <person name="Ebert P.R."/>
            <person name="Nelson D."/>
            <person name="Scott J.G."/>
            <person name="Beeman R.W."/>
            <person name="Muthukrishnan S."/>
            <person name="Kramer K.J."/>
            <person name="Arakane Y."/>
            <person name="Beeman R.W."/>
            <person name="Zhu Q."/>
            <person name="Hogenkamp D."/>
            <person name="Dixit R."/>
            <person name="Oppert B."/>
            <person name="Jiang H."/>
            <person name="Zou Z."/>
            <person name="Marshall J."/>
            <person name="Elpidina E."/>
            <person name="Vinokurov K."/>
            <person name="Oppert C."/>
            <person name="Zou Z."/>
            <person name="Evans J."/>
            <person name="Lu Z."/>
            <person name="Zhao P."/>
            <person name="Sumathipala N."/>
            <person name="Altincicek B."/>
            <person name="Vilcinskas A."/>
            <person name="Williams M."/>
            <person name="Hultmark D."/>
            <person name="Hetru C."/>
            <person name="Jiang H."/>
            <person name="Grimmelikhuijzen C.J."/>
            <person name="Hauser F."/>
            <person name="Cazzamali G."/>
            <person name="Williamson M."/>
            <person name="Park Y."/>
            <person name="Li B."/>
            <person name="Tanaka Y."/>
            <person name="Predel R."/>
            <person name="Neupert S."/>
            <person name="Schachtner J."/>
            <person name="Verleyen P."/>
            <person name="Raible F."/>
            <person name="Bork P."/>
            <person name="Friedrich M."/>
            <person name="Walden K.K."/>
            <person name="Robertson H.M."/>
            <person name="Angeli S."/>
            <person name="Foret S."/>
            <person name="Bucher G."/>
            <person name="Schuetz S."/>
            <person name="Maleszka R."/>
            <person name="Wimmer E.A."/>
            <person name="Beeman R.W."/>
            <person name="Lorenzen M."/>
            <person name="Tomoyasu Y."/>
            <person name="Miller S.C."/>
            <person name="Grossmann D."/>
            <person name="Bucher G."/>
        </authorList>
    </citation>
    <scope>NUCLEOTIDE SEQUENCE [LARGE SCALE GENOMIC DNA]</scope>
    <source>
        <strain evidence="1 2">Georgia GA2</strain>
    </source>
</reference>
<dbReference type="Proteomes" id="UP000007266">
    <property type="component" value="Unassembled WGS sequence"/>
</dbReference>
<keyword evidence="2" id="KW-1185">Reference proteome</keyword>
<dbReference type="EMBL" id="KQ971410">
    <property type="protein sequence ID" value="KYB24860.1"/>
    <property type="molecule type" value="Genomic_DNA"/>
</dbReference>